<dbReference type="Gene3D" id="3.10.340.11">
    <property type="entry name" value="Methenyltetrahydromethanopterin Cyclohydrolase, Chain A, domain 1"/>
    <property type="match status" value="1"/>
</dbReference>
<dbReference type="SUPFAM" id="SSF56199">
    <property type="entry name" value="Methenyltetrahydromethanopterin cyclohydrolase"/>
    <property type="match status" value="1"/>
</dbReference>
<proteinExistence type="inferred from homology"/>
<evidence type="ECO:0000256" key="2">
    <source>
        <dbReference type="ARBA" id="ARBA00006902"/>
    </source>
</evidence>
<comment type="function">
    <text evidence="10">Catalyzes the hydrolysis of methenyl-H(4)MPT(+) to 5-formyl-H(4)MPT.</text>
</comment>
<name>A0A7J2U328_9CREN</name>
<protein>
    <recommendedName>
        <fullName evidence="4 10">Methenyltetrahydromethanopterin cyclohydrolase</fullName>
        <ecNumber evidence="3 10">3.5.4.27</ecNumber>
    </recommendedName>
    <alternativeName>
        <fullName evidence="8 10">Methenyl-H4MPT cyclohydrolase</fullName>
    </alternativeName>
</protein>
<dbReference type="AlphaFoldDB" id="A0A7J2U328"/>
<comment type="caution">
    <text evidence="11">The sequence shown here is derived from an EMBL/GenBank/DDBJ whole genome shotgun (WGS) entry which is preliminary data.</text>
</comment>
<keyword evidence="5 10" id="KW-0963">Cytoplasm</keyword>
<evidence type="ECO:0000313" key="11">
    <source>
        <dbReference type="EMBL" id="HEM67250.1"/>
    </source>
</evidence>
<evidence type="ECO:0000256" key="10">
    <source>
        <dbReference type="HAMAP-Rule" id="MF_00486"/>
    </source>
</evidence>
<keyword evidence="7 10" id="KW-0378">Hydrolase</keyword>
<dbReference type="EMBL" id="DSEU01000045">
    <property type="protein sequence ID" value="HEM67250.1"/>
    <property type="molecule type" value="Genomic_DNA"/>
</dbReference>
<dbReference type="GO" id="GO:0006730">
    <property type="term" value="P:one-carbon metabolic process"/>
    <property type="evidence" value="ECO:0007669"/>
    <property type="project" value="UniProtKB-UniRule"/>
</dbReference>
<comment type="subcellular location">
    <subcellularLocation>
        <location evidence="1 10">Cytoplasm</location>
    </subcellularLocation>
</comment>
<evidence type="ECO:0000256" key="3">
    <source>
        <dbReference type="ARBA" id="ARBA00012765"/>
    </source>
</evidence>
<evidence type="ECO:0000256" key="7">
    <source>
        <dbReference type="ARBA" id="ARBA00022801"/>
    </source>
</evidence>
<dbReference type="GO" id="GO:0018759">
    <property type="term" value="F:methenyltetrahydromethanopterin cyclohydrolase activity"/>
    <property type="evidence" value="ECO:0007669"/>
    <property type="project" value="UniProtKB-UniRule"/>
</dbReference>
<evidence type="ECO:0000256" key="8">
    <source>
        <dbReference type="ARBA" id="ARBA00030468"/>
    </source>
</evidence>
<dbReference type="NCBIfam" id="TIGR03120">
    <property type="entry name" value="one_C_mch"/>
    <property type="match status" value="1"/>
</dbReference>
<evidence type="ECO:0000256" key="4">
    <source>
        <dbReference type="ARBA" id="ARBA00020597"/>
    </source>
</evidence>
<dbReference type="Gene3D" id="3.30.1030.10">
    <property type="entry name" value="Methenyltetrahydromethanopterin Cyclohydrolase, Chain A, domain 2"/>
    <property type="match status" value="1"/>
</dbReference>
<evidence type="ECO:0000256" key="6">
    <source>
        <dbReference type="ARBA" id="ARBA00022563"/>
    </source>
</evidence>
<dbReference type="Pfam" id="PF02289">
    <property type="entry name" value="MCH"/>
    <property type="match status" value="1"/>
</dbReference>
<sequence>MPISMNKLATRIAKDVIDREEELKVLVSRVGKAVLIDAGVKALGSFEMGIFVSKMCLGGLADVIKTYFTIDDIHLPAVAVSTDHPIEACMASQLAGWRIQVGDFFANGSGPARALARKPKKLFEKIGYSETSDEAVLVLETEKIPTESVVEYISRETGVKPENLYLVLVSPASIAGSVQVSARIVETGLFKLDTLGFDLKSVKYGFGVCPVAPLQGDALAMAGKTNDMLLYGGATYYLVDYPDDSRLKEFVEKTPSAASKDYGKSFTELVKQFGWDFLYKVDPSIFAPAVIAVNNIKTGALFKAGKLNYNIIKKAAGIL</sequence>
<comment type="catalytic activity">
    <reaction evidence="9 10">
        <text>5,10-methenyl-5,6,7,8-tetrahydromethanopterin + H2O = N(5)-formyl-5,6,7,8-tetrahydromethanopterin + H(+)</text>
        <dbReference type="Rhea" id="RHEA:19053"/>
        <dbReference type="ChEBI" id="CHEBI:15377"/>
        <dbReference type="ChEBI" id="CHEBI:15378"/>
        <dbReference type="ChEBI" id="CHEBI:58018"/>
        <dbReference type="ChEBI" id="CHEBI:58337"/>
        <dbReference type="EC" id="3.5.4.27"/>
    </reaction>
</comment>
<evidence type="ECO:0000256" key="9">
    <source>
        <dbReference type="ARBA" id="ARBA00048684"/>
    </source>
</evidence>
<reference evidence="11" key="1">
    <citation type="journal article" date="2020" name="mSystems">
        <title>Genome- and Community-Level Interaction Insights into Carbon Utilization and Element Cycling Functions of Hydrothermarchaeota in Hydrothermal Sediment.</title>
        <authorList>
            <person name="Zhou Z."/>
            <person name="Liu Y."/>
            <person name="Xu W."/>
            <person name="Pan J."/>
            <person name="Luo Z.H."/>
            <person name="Li M."/>
        </authorList>
    </citation>
    <scope>NUCLEOTIDE SEQUENCE [LARGE SCALE GENOMIC DNA]</scope>
    <source>
        <strain evidence="11">SpSt-125</strain>
    </source>
</reference>
<dbReference type="InterPro" id="IPR003209">
    <property type="entry name" value="METHMP_CycHdrlase"/>
</dbReference>
<accession>A0A7J2U328</accession>
<dbReference type="GO" id="GO:0005737">
    <property type="term" value="C:cytoplasm"/>
    <property type="evidence" value="ECO:0007669"/>
    <property type="project" value="UniProtKB-SubCell"/>
</dbReference>
<keyword evidence="6 10" id="KW-0554">One-carbon metabolism</keyword>
<evidence type="ECO:0000256" key="1">
    <source>
        <dbReference type="ARBA" id="ARBA00004496"/>
    </source>
</evidence>
<comment type="similarity">
    <text evidence="2 10">Belongs to the MCH family.</text>
</comment>
<dbReference type="HAMAP" id="MF_00486">
    <property type="entry name" value="McH"/>
    <property type="match status" value="1"/>
</dbReference>
<dbReference type="EC" id="3.5.4.27" evidence="3 10"/>
<evidence type="ECO:0000256" key="5">
    <source>
        <dbReference type="ARBA" id="ARBA00022490"/>
    </source>
</evidence>
<gene>
    <name evidence="10 11" type="primary">mch</name>
    <name evidence="11" type="ORF">ENO26_06760</name>
</gene>
<organism evidence="11">
    <name type="scientific">Ignisphaera aggregans</name>
    <dbReference type="NCBI Taxonomy" id="334771"/>
    <lineage>
        <taxon>Archaea</taxon>
        <taxon>Thermoproteota</taxon>
        <taxon>Thermoprotei</taxon>
        <taxon>Desulfurococcales</taxon>
        <taxon>Desulfurococcaceae</taxon>
        <taxon>Ignisphaera</taxon>
    </lineage>
</organism>